<feature type="transmembrane region" description="Helical" evidence="1">
    <location>
        <begin position="67"/>
        <end position="85"/>
    </location>
</feature>
<dbReference type="Gene3D" id="3.30.450.40">
    <property type="match status" value="1"/>
</dbReference>
<name>A0ABW4X472_9ACTN</name>
<dbReference type="RefSeq" id="WP_376870690.1">
    <property type="nucleotide sequence ID" value="NZ_JBHUHP010000001.1"/>
</dbReference>
<dbReference type="Gene3D" id="3.20.20.450">
    <property type="entry name" value="EAL domain"/>
    <property type="match status" value="1"/>
</dbReference>
<accession>A0ABW4X472</accession>
<dbReference type="Pfam" id="PF01590">
    <property type="entry name" value="GAF"/>
    <property type="match status" value="1"/>
</dbReference>
<dbReference type="Pfam" id="PF00563">
    <property type="entry name" value="EAL"/>
    <property type="match status" value="1"/>
</dbReference>
<dbReference type="InterPro" id="IPR050706">
    <property type="entry name" value="Cyclic-di-GMP_PDE-like"/>
</dbReference>
<feature type="domain" description="EAL" evidence="2">
    <location>
        <begin position="597"/>
        <end position="850"/>
    </location>
</feature>
<dbReference type="Pfam" id="PF00990">
    <property type="entry name" value="GGDEF"/>
    <property type="match status" value="1"/>
</dbReference>
<evidence type="ECO:0000313" key="5">
    <source>
        <dbReference type="Proteomes" id="UP001597402"/>
    </source>
</evidence>
<protein>
    <submittedName>
        <fullName evidence="4">Bifunctional diguanylate cyclase/phosphodiesterase</fullName>
    </submittedName>
</protein>
<dbReference type="CDD" id="cd01948">
    <property type="entry name" value="EAL"/>
    <property type="match status" value="1"/>
</dbReference>
<evidence type="ECO:0000259" key="2">
    <source>
        <dbReference type="PROSITE" id="PS50883"/>
    </source>
</evidence>
<keyword evidence="1" id="KW-1133">Transmembrane helix</keyword>
<feature type="transmembrane region" description="Helical" evidence="1">
    <location>
        <begin position="172"/>
        <end position="193"/>
    </location>
</feature>
<feature type="domain" description="GGDEF" evidence="3">
    <location>
        <begin position="458"/>
        <end position="591"/>
    </location>
</feature>
<evidence type="ECO:0000256" key="1">
    <source>
        <dbReference type="SAM" id="Phobius"/>
    </source>
</evidence>
<dbReference type="InterPro" id="IPR043128">
    <property type="entry name" value="Rev_trsase/Diguanyl_cyclase"/>
</dbReference>
<evidence type="ECO:0000259" key="3">
    <source>
        <dbReference type="PROSITE" id="PS50887"/>
    </source>
</evidence>
<dbReference type="SMART" id="SM00065">
    <property type="entry name" value="GAF"/>
    <property type="match status" value="1"/>
</dbReference>
<sequence>MTLVPARPAVSLGAPYFPAEMQVRVAEQNDRMPTRPLRLSPWTVAWMGLAVAVPVSLWVLVPRAETVDPLHLVAVFVGLVVAESLNVDFEFRKQGFSWSPSELAFVMALASVGGAWTALAWAVAVGLVSLAQGYPPPKAVFNVTVVVLEASAAVAVLGVLPAGDVSDPGAWVPYLAAVLTGSVLGVALIAAAITATQGYPGRTLWASILIPVLLVGPLSVVVGLAVLVLVDATPWAWLLIGPLVVALALLYRRFAAVTREGRTVERVYDFARRVEQVSPDEDGTRQIVQAVRELLNADRVALWLPPYLDEEPRLVVVAENGAVWYDGPGDPDDVLRRRAVASADGPVHVSLGRADGEEAAALNRRGVSDLLGAAVMTAAGEPGYLEVCDRRSDIISFGDRDRVALDSMLTHVNAAIRHQQLLTQIRYDADHDRLTGLPNRQRLAAEIDQLLSVDPATARAGLILAALGNYTEVTDTLGHAASDELLLVTAGLLREHAPPQAVVARMEGEQFAVLLPGLSLQATERAARRLREAASTRARVAGLDLEVTLTIGVAAAPVHGTDSGMLMQRADVALLAAADSGGVASYHPVLDQQSLRRLQLGTELEQAMADGQIGVVFQPIIDAQTSDIVSVETLVRWAHPRYGAIPPDDFIHLAEQIGRIGAVTDHVLDLALARCRRWLDQDIALSVAVNLSAHCLTEPDLVARVRRALQRHGVPGELLTLELTEGSVVDDSVRDSTVLADLHALGLRLSMDDFGTGYSSLSQLRQLPIDEVKIDKSFVLGMSTSQGESFIARSIIELAHNLGLRVVAEGVEDELTRNLLADMGCDKLQGFLVSRPLPDDRLESWLLARTGVRSAAPGAAHRRFFVRT</sequence>
<dbReference type="InterPro" id="IPR001633">
    <property type="entry name" value="EAL_dom"/>
</dbReference>
<dbReference type="SUPFAM" id="SSF55073">
    <property type="entry name" value="Nucleotide cyclase"/>
    <property type="match status" value="1"/>
</dbReference>
<dbReference type="InterPro" id="IPR003018">
    <property type="entry name" value="GAF"/>
</dbReference>
<evidence type="ECO:0000313" key="4">
    <source>
        <dbReference type="EMBL" id="MFD2090152.1"/>
    </source>
</evidence>
<feature type="transmembrane region" description="Helical" evidence="1">
    <location>
        <begin position="235"/>
        <end position="252"/>
    </location>
</feature>
<dbReference type="PANTHER" id="PTHR33121">
    <property type="entry name" value="CYCLIC DI-GMP PHOSPHODIESTERASE PDEF"/>
    <property type="match status" value="1"/>
</dbReference>
<dbReference type="PANTHER" id="PTHR33121:SF19">
    <property type="entry name" value="CYCLIC DI-GMP PHOSPHODIESTERASE PA2567"/>
    <property type="match status" value="1"/>
</dbReference>
<dbReference type="SMART" id="SM00052">
    <property type="entry name" value="EAL"/>
    <property type="match status" value="1"/>
</dbReference>
<feature type="transmembrane region" description="Helical" evidence="1">
    <location>
        <begin position="140"/>
        <end position="160"/>
    </location>
</feature>
<gene>
    <name evidence="4" type="ORF">ACFSHS_01045</name>
</gene>
<dbReference type="SUPFAM" id="SSF141868">
    <property type="entry name" value="EAL domain-like"/>
    <property type="match status" value="1"/>
</dbReference>
<organism evidence="4 5">
    <name type="scientific">Blastococcus deserti</name>
    <dbReference type="NCBI Taxonomy" id="2259033"/>
    <lineage>
        <taxon>Bacteria</taxon>
        <taxon>Bacillati</taxon>
        <taxon>Actinomycetota</taxon>
        <taxon>Actinomycetes</taxon>
        <taxon>Geodermatophilales</taxon>
        <taxon>Geodermatophilaceae</taxon>
        <taxon>Blastococcus</taxon>
    </lineage>
</organism>
<dbReference type="InterPro" id="IPR000160">
    <property type="entry name" value="GGDEF_dom"/>
</dbReference>
<feature type="transmembrane region" description="Helical" evidence="1">
    <location>
        <begin position="39"/>
        <end position="60"/>
    </location>
</feature>
<keyword evidence="1" id="KW-0472">Membrane</keyword>
<dbReference type="NCBIfam" id="TIGR00254">
    <property type="entry name" value="GGDEF"/>
    <property type="match status" value="1"/>
</dbReference>
<dbReference type="InterPro" id="IPR029016">
    <property type="entry name" value="GAF-like_dom_sf"/>
</dbReference>
<dbReference type="SMART" id="SM00267">
    <property type="entry name" value="GGDEF"/>
    <property type="match status" value="1"/>
</dbReference>
<dbReference type="PROSITE" id="PS50883">
    <property type="entry name" value="EAL"/>
    <property type="match status" value="1"/>
</dbReference>
<dbReference type="InterPro" id="IPR035919">
    <property type="entry name" value="EAL_sf"/>
</dbReference>
<dbReference type="SUPFAM" id="SSF55781">
    <property type="entry name" value="GAF domain-like"/>
    <property type="match status" value="1"/>
</dbReference>
<keyword evidence="1" id="KW-0812">Transmembrane</keyword>
<proteinExistence type="predicted"/>
<dbReference type="PROSITE" id="PS50887">
    <property type="entry name" value="GGDEF"/>
    <property type="match status" value="1"/>
</dbReference>
<feature type="transmembrane region" description="Helical" evidence="1">
    <location>
        <begin position="205"/>
        <end position="229"/>
    </location>
</feature>
<keyword evidence="5" id="KW-1185">Reference proteome</keyword>
<comment type="caution">
    <text evidence="4">The sequence shown here is derived from an EMBL/GenBank/DDBJ whole genome shotgun (WGS) entry which is preliminary data.</text>
</comment>
<feature type="transmembrane region" description="Helical" evidence="1">
    <location>
        <begin position="105"/>
        <end position="128"/>
    </location>
</feature>
<dbReference type="Proteomes" id="UP001597402">
    <property type="component" value="Unassembled WGS sequence"/>
</dbReference>
<reference evidence="5" key="1">
    <citation type="journal article" date="2019" name="Int. J. Syst. Evol. Microbiol.">
        <title>The Global Catalogue of Microorganisms (GCM) 10K type strain sequencing project: providing services to taxonomists for standard genome sequencing and annotation.</title>
        <authorList>
            <consortium name="The Broad Institute Genomics Platform"/>
            <consortium name="The Broad Institute Genome Sequencing Center for Infectious Disease"/>
            <person name="Wu L."/>
            <person name="Ma J."/>
        </authorList>
    </citation>
    <scope>NUCLEOTIDE SEQUENCE [LARGE SCALE GENOMIC DNA]</scope>
    <source>
        <strain evidence="5">JCM 3338</strain>
    </source>
</reference>
<dbReference type="CDD" id="cd01949">
    <property type="entry name" value="GGDEF"/>
    <property type="match status" value="1"/>
</dbReference>
<dbReference type="Gene3D" id="3.30.70.270">
    <property type="match status" value="1"/>
</dbReference>
<dbReference type="EMBL" id="JBHUHP010000001">
    <property type="protein sequence ID" value="MFD2090152.1"/>
    <property type="molecule type" value="Genomic_DNA"/>
</dbReference>
<dbReference type="InterPro" id="IPR029787">
    <property type="entry name" value="Nucleotide_cyclase"/>
</dbReference>